<evidence type="ECO:0000256" key="6">
    <source>
        <dbReference type="ARBA" id="ARBA00022801"/>
    </source>
</evidence>
<keyword evidence="4" id="KW-0165">Cleavage on pair of basic residues</keyword>
<dbReference type="InterPro" id="IPR022398">
    <property type="entry name" value="Peptidase_S8_His-AS"/>
</dbReference>
<dbReference type="GO" id="GO:0016020">
    <property type="term" value="C:membrane"/>
    <property type="evidence" value="ECO:0007669"/>
    <property type="project" value="UniProtKB-SubCell"/>
</dbReference>
<dbReference type="FunFam" id="2.60.120.260:FF:000020">
    <property type="entry name" value="neuroendocrine convertase 2"/>
    <property type="match status" value="1"/>
</dbReference>
<reference evidence="16" key="1">
    <citation type="submission" date="2023-01" db="EMBL/GenBank/DDBJ databases">
        <title>Genome assembly of the deep-sea coral Lophelia pertusa.</title>
        <authorList>
            <person name="Herrera S."/>
            <person name="Cordes E."/>
        </authorList>
    </citation>
    <scope>NUCLEOTIDE SEQUENCE</scope>
    <source>
        <strain evidence="16">USNM1676648</strain>
        <tissue evidence="16">Polyp</tissue>
    </source>
</reference>
<dbReference type="InterPro" id="IPR023828">
    <property type="entry name" value="Peptidase_S8_Ser-AS"/>
</dbReference>
<dbReference type="PROSITE" id="PS00138">
    <property type="entry name" value="SUBTILASE_SER"/>
    <property type="match status" value="1"/>
</dbReference>
<evidence type="ECO:0000313" key="16">
    <source>
        <dbReference type="EMBL" id="KAJ7365706.1"/>
    </source>
</evidence>
<feature type="active site" description="Charge relay system" evidence="12 13">
    <location>
        <position position="179"/>
    </location>
</feature>
<keyword evidence="3 13" id="KW-0645">Protease</keyword>
<keyword evidence="17" id="KW-1185">Reference proteome</keyword>
<dbReference type="EMBL" id="MU827302">
    <property type="protein sequence ID" value="KAJ7365706.1"/>
    <property type="molecule type" value="Genomic_DNA"/>
</dbReference>
<protein>
    <submittedName>
        <fullName evidence="16">Neuroendocrine convertase 1</fullName>
        <ecNumber evidence="16">3.4.21.93</ecNumber>
    </submittedName>
</protein>
<dbReference type="PRINTS" id="PR00723">
    <property type="entry name" value="SUBTILISIN"/>
</dbReference>
<feature type="domain" description="P/Homo B" evidence="15">
    <location>
        <begin position="472"/>
        <end position="608"/>
    </location>
</feature>
<dbReference type="GO" id="GO:0012505">
    <property type="term" value="C:endomembrane system"/>
    <property type="evidence" value="ECO:0007669"/>
    <property type="project" value="UniProtKB-ARBA"/>
</dbReference>
<evidence type="ECO:0000313" key="17">
    <source>
        <dbReference type="Proteomes" id="UP001163046"/>
    </source>
</evidence>
<dbReference type="Gene3D" id="3.30.70.850">
    <property type="entry name" value="Peptidase S8, pro-domain"/>
    <property type="match status" value="1"/>
</dbReference>
<comment type="subcellular location">
    <subcellularLocation>
        <location evidence="1">Membrane</location>
    </subcellularLocation>
</comment>
<feature type="active site" description="Charge relay system" evidence="12 13">
    <location>
        <position position="220"/>
    </location>
</feature>
<dbReference type="InterPro" id="IPR008979">
    <property type="entry name" value="Galactose-bd-like_sf"/>
</dbReference>
<evidence type="ECO:0000256" key="4">
    <source>
        <dbReference type="ARBA" id="ARBA00022685"/>
    </source>
</evidence>
<dbReference type="GO" id="GO:0004252">
    <property type="term" value="F:serine-type endopeptidase activity"/>
    <property type="evidence" value="ECO:0007669"/>
    <property type="project" value="UniProtKB-UniRule"/>
</dbReference>
<dbReference type="FunFam" id="3.30.70.850:FF:000001">
    <property type="entry name" value="Proprotein convertase subtilisin/kexin type 5"/>
    <property type="match status" value="1"/>
</dbReference>
<dbReference type="InterPro" id="IPR023827">
    <property type="entry name" value="Peptidase_S8_Asp-AS"/>
</dbReference>
<dbReference type="SUPFAM" id="SSF54897">
    <property type="entry name" value="Protease propeptides/inhibitors"/>
    <property type="match status" value="1"/>
</dbReference>
<evidence type="ECO:0000256" key="10">
    <source>
        <dbReference type="ARBA" id="ARBA00023145"/>
    </source>
</evidence>
<dbReference type="Gene3D" id="2.60.120.260">
    <property type="entry name" value="Galactose-binding domain-like"/>
    <property type="match status" value="1"/>
</dbReference>
<dbReference type="CDD" id="cd04059">
    <property type="entry name" value="Peptidases_S8_Protein_convertases_Kexins_Furin-like"/>
    <property type="match status" value="1"/>
</dbReference>
<feature type="active site" description="Charge relay system" evidence="12 13">
    <location>
        <position position="394"/>
    </location>
</feature>
<dbReference type="PROSITE" id="PS51829">
    <property type="entry name" value="P_HOMO_B"/>
    <property type="match status" value="1"/>
</dbReference>
<dbReference type="Pfam" id="PF00082">
    <property type="entry name" value="Peptidase_S8"/>
    <property type="match status" value="1"/>
</dbReference>
<name>A0A9W9YT60_9CNID</name>
<evidence type="ECO:0000256" key="3">
    <source>
        <dbReference type="ARBA" id="ARBA00022670"/>
    </source>
</evidence>
<keyword evidence="9" id="KW-0472">Membrane</keyword>
<dbReference type="InterPro" id="IPR015500">
    <property type="entry name" value="Peptidase_S8_subtilisin-rel"/>
</dbReference>
<dbReference type="GO" id="GO:0005737">
    <property type="term" value="C:cytoplasm"/>
    <property type="evidence" value="ECO:0007669"/>
    <property type="project" value="UniProtKB-ARBA"/>
</dbReference>
<dbReference type="OrthoDB" id="300641at2759"/>
<dbReference type="InterPro" id="IPR000209">
    <property type="entry name" value="Peptidase_S8/S53_dom"/>
</dbReference>
<comment type="caution">
    <text evidence="16">The sequence shown here is derived from an EMBL/GenBank/DDBJ whole genome shotgun (WGS) entry which is preliminary data.</text>
</comment>
<dbReference type="Proteomes" id="UP001163046">
    <property type="component" value="Unassembled WGS sequence"/>
</dbReference>
<dbReference type="Pfam" id="PF01483">
    <property type="entry name" value="P_proprotein"/>
    <property type="match status" value="1"/>
</dbReference>
<keyword evidence="7 13" id="KW-0720">Serine protease</keyword>
<feature type="compositionally biased region" description="Basic and acidic residues" evidence="14">
    <location>
        <begin position="613"/>
        <end position="622"/>
    </location>
</feature>
<evidence type="ECO:0000256" key="13">
    <source>
        <dbReference type="PROSITE-ProRule" id="PRU01240"/>
    </source>
</evidence>
<evidence type="ECO:0000256" key="8">
    <source>
        <dbReference type="ARBA" id="ARBA00022837"/>
    </source>
</evidence>
<dbReference type="PANTHER" id="PTHR42884">
    <property type="entry name" value="PROPROTEIN CONVERTASE SUBTILISIN/KEXIN-RELATED"/>
    <property type="match status" value="1"/>
</dbReference>
<dbReference type="SUPFAM" id="SSF49785">
    <property type="entry name" value="Galactose-binding domain-like"/>
    <property type="match status" value="1"/>
</dbReference>
<dbReference type="AlphaFoldDB" id="A0A9W9YT60"/>
<dbReference type="InterPro" id="IPR002884">
    <property type="entry name" value="P_dom"/>
</dbReference>
<evidence type="ECO:0000256" key="1">
    <source>
        <dbReference type="ARBA" id="ARBA00004370"/>
    </source>
</evidence>
<keyword evidence="6 13" id="KW-0378">Hydrolase</keyword>
<evidence type="ECO:0000259" key="15">
    <source>
        <dbReference type="PROSITE" id="PS51829"/>
    </source>
</evidence>
<evidence type="ECO:0000256" key="9">
    <source>
        <dbReference type="ARBA" id="ARBA00023136"/>
    </source>
</evidence>
<feature type="region of interest" description="Disordered" evidence="14">
    <location>
        <begin position="607"/>
        <end position="647"/>
    </location>
</feature>
<evidence type="ECO:0000256" key="11">
    <source>
        <dbReference type="ARBA" id="ARBA00023180"/>
    </source>
</evidence>
<keyword evidence="8" id="KW-0106">Calcium</keyword>
<dbReference type="PROSITE" id="PS51892">
    <property type="entry name" value="SUBTILASE"/>
    <property type="match status" value="1"/>
</dbReference>
<evidence type="ECO:0000256" key="12">
    <source>
        <dbReference type="PIRSR" id="PIRSR615500-1"/>
    </source>
</evidence>
<dbReference type="PANTHER" id="PTHR42884:SF14">
    <property type="entry name" value="NEUROENDOCRINE CONVERTASE 1"/>
    <property type="match status" value="1"/>
</dbReference>
<dbReference type="SUPFAM" id="SSF52743">
    <property type="entry name" value="Subtilisin-like"/>
    <property type="match status" value="1"/>
</dbReference>
<gene>
    <name evidence="16" type="primary">PCSK1</name>
    <name evidence="16" type="ORF">OS493_002421</name>
</gene>
<dbReference type="FunFam" id="3.40.50.200:FF:000001">
    <property type="entry name" value="Furin 2, isoform B"/>
    <property type="match status" value="1"/>
</dbReference>
<organism evidence="16 17">
    <name type="scientific">Desmophyllum pertusum</name>
    <dbReference type="NCBI Taxonomy" id="174260"/>
    <lineage>
        <taxon>Eukaryota</taxon>
        <taxon>Metazoa</taxon>
        <taxon>Cnidaria</taxon>
        <taxon>Anthozoa</taxon>
        <taxon>Hexacorallia</taxon>
        <taxon>Scleractinia</taxon>
        <taxon>Caryophylliina</taxon>
        <taxon>Caryophylliidae</taxon>
        <taxon>Desmophyllum</taxon>
    </lineage>
</organism>
<keyword evidence="11" id="KW-0325">Glycoprotein</keyword>
<dbReference type="PROSITE" id="PS00137">
    <property type="entry name" value="SUBTILASE_HIS"/>
    <property type="match status" value="1"/>
</dbReference>
<dbReference type="InterPro" id="IPR034182">
    <property type="entry name" value="Kexin/furin"/>
</dbReference>
<evidence type="ECO:0000256" key="5">
    <source>
        <dbReference type="ARBA" id="ARBA00022729"/>
    </source>
</evidence>
<dbReference type="GO" id="GO:0016485">
    <property type="term" value="P:protein processing"/>
    <property type="evidence" value="ECO:0007669"/>
    <property type="project" value="TreeGrafter"/>
</dbReference>
<dbReference type="InterPro" id="IPR032815">
    <property type="entry name" value="S8_pro-domain"/>
</dbReference>
<dbReference type="InterPro" id="IPR036852">
    <property type="entry name" value="Peptidase_S8/S53_dom_sf"/>
</dbReference>
<evidence type="ECO:0000256" key="2">
    <source>
        <dbReference type="ARBA" id="ARBA00005325"/>
    </source>
</evidence>
<comment type="similarity">
    <text evidence="2">Belongs to the peptidase S8 family. Furin subfamily.</text>
</comment>
<accession>A0A9W9YT60</accession>
<dbReference type="Pfam" id="PF16470">
    <property type="entry name" value="S8_pro-domain"/>
    <property type="match status" value="1"/>
</dbReference>
<keyword evidence="5" id="KW-0732">Signal</keyword>
<keyword evidence="10" id="KW-0865">Zymogen</keyword>
<proteinExistence type="inferred from homology"/>
<evidence type="ECO:0000256" key="14">
    <source>
        <dbReference type="SAM" id="MobiDB-lite"/>
    </source>
</evidence>
<sequence length="835" mass="92394">MFRVVRALGLAKILICIFITAWPKQTTVLAHRLDNNGEKVFTNGWAIRVEGGIKTAKRIARSHGFDKVEPVGTLEGFYHLEHAEEPHRSRRSAEGRTERLMQDPKVIWAEQQHEKIRVKRGHFHDRMIARGIVPRFSDPLWDAQWYLDDKRADQDLDVHVLPVWNQGITGKGVVVTILDDGIEHNHTDLIRNYDPQASWDVNGEDGDPFPRYDPTNENKHGTRCAGEVAAQANNTVCGVGVAYNAKIGGVRMLDGRVTDKVEAASLSLNPQFIDIYSASWGPSDDGATVEGPGTLAAAAFENGITKGRGGLGSIFVWASGNGGRHEDSCNCDGYTDSIYTLSISSASDHGESPWYSESCSSTLATTFSSGAHGEKRIVTTDLHNECTERHTGTSASAPLAAGIIALALEVNPRLTWRDVQHIVVWTSNWGPLKHDQDWSPNGVGLHVNRKFGFGLLVAEKIVELAKPNSFKTVPEKTICRGQINQDRKPIKFNEPLKLTIHSNGCSGTGSDIRYLEHVQILLSLDYTRRGDLVVYLISPMGTKSCLLSPRKEDISIEGFTKWPFMTTHSWGEDPRGTWTLQIKDLGDNRPNHGTLTEWQLILHGTKTKPNHQPIEHPDKPRDSVPVPDSPAPPQFHQVPSGPTYTFASPPPPAPVKYISPQVVSYTSSPAPNPAVLTLAAQSVVPLHQAQPKQPSNVYMSNNKQAGQTQNTFGGQQPNMAQLTPQEAAIYSPIQPALHSNYVPANYQQNQIANYYHYVAPANPRGYIPQVSNPAVPQANDQLGFQPLGWREATAYRNPLQYNSYTNYLRTLGRRGVGRSYIEYLKTKKNKLKKGS</sequence>
<dbReference type="InterPro" id="IPR038466">
    <property type="entry name" value="S8_pro-domain_sf"/>
</dbReference>
<dbReference type="PROSITE" id="PS00136">
    <property type="entry name" value="SUBTILASE_ASP"/>
    <property type="match status" value="1"/>
</dbReference>
<dbReference type="EC" id="3.4.21.93" evidence="16"/>
<evidence type="ECO:0000256" key="7">
    <source>
        <dbReference type="ARBA" id="ARBA00022825"/>
    </source>
</evidence>
<dbReference type="Gene3D" id="3.40.50.200">
    <property type="entry name" value="Peptidase S8/S53 domain"/>
    <property type="match status" value="1"/>
</dbReference>